<feature type="compositionally biased region" description="Low complexity" evidence="1">
    <location>
        <begin position="150"/>
        <end position="162"/>
    </location>
</feature>
<dbReference type="EMBL" id="JAACJM010000050">
    <property type="protein sequence ID" value="KAF5357656.1"/>
    <property type="molecule type" value="Genomic_DNA"/>
</dbReference>
<proteinExistence type="predicted"/>
<evidence type="ECO:0000313" key="3">
    <source>
        <dbReference type="Proteomes" id="UP000559256"/>
    </source>
</evidence>
<keyword evidence="3" id="KW-1185">Reference proteome</keyword>
<evidence type="ECO:0000313" key="2">
    <source>
        <dbReference type="EMBL" id="KAF5357656.1"/>
    </source>
</evidence>
<comment type="caution">
    <text evidence="2">The sequence shown here is derived from an EMBL/GenBank/DDBJ whole genome shotgun (WGS) entry which is preliminary data.</text>
</comment>
<reference evidence="2 3" key="1">
    <citation type="journal article" date="2020" name="ISME J.">
        <title>Uncovering the hidden diversity of litter-decomposition mechanisms in mushroom-forming fungi.</title>
        <authorList>
            <person name="Floudas D."/>
            <person name="Bentzer J."/>
            <person name="Ahren D."/>
            <person name="Johansson T."/>
            <person name="Persson P."/>
            <person name="Tunlid A."/>
        </authorList>
    </citation>
    <scope>NUCLEOTIDE SEQUENCE [LARGE SCALE GENOMIC DNA]</scope>
    <source>
        <strain evidence="2 3">CBS 291.85</strain>
    </source>
</reference>
<accession>A0A8H5G3E8</accession>
<feature type="region of interest" description="Disordered" evidence="1">
    <location>
        <begin position="139"/>
        <end position="162"/>
    </location>
</feature>
<sequence>MPITSQSTDTTQLLYQIFALSLSQAALHDETVMRQKMRSLVIIGSDRDVLEAVGVTVPRDARAVDVEHVLAVQYDHTERLRHMAQLERNGGKVDFLEKSFSQRCVRVCRDVLDDHCDDAGAPSLDLIVPIELHTSQWFSSSSESGDDSSLDSTTKSSSFKSRSWISRAANRVLGKFSARRS</sequence>
<name>A0A8H5G3E8_9AGAR</name>
<protein>
    <submittedName>
        <fullName evidence="2">Uncharacterized protein</fullName>
    </submittedName>
</protein>
<gene>
    <name evidence="2" type="ORF">D9758_007442</name>
</gene>
<dbReference type="Proteomes" id="UP000559256">
    <property type="component" value="Unassembled WGS sequence"/>
</dbReference>
<dbReference type="AlphaFoldDB" id="A0A8H5G3E8"/>
<evidence type="ECO:0000256" key="1">
    <source>
        <dbReference type="SAM" id="MobiDB-lite"/>
    </source>
</evidence>
<organism evidence="2 3">
    <name type="scientific">Tetrapyrgos nigripes</name>
    <dbReference type="NCBI Taxonomy" id="182062"/>
    <lineage>
        <taxon>Eukaryota</taxon>
        <taxon>Fungi</taxon>
        <taxon>Dikarya</taxon>
        <taxon>Basidiomycota</taxon>
        <taxon>Agaricomycotina</taxon>
        <taxon>Agaricomycetes</taxon>
        <taxon>Agaricomycetidae</taxon>
        <taxon>Agaricales</taxon>
        <taxon>Marasmiineae</taxon>
        <taxon>Marasmiaceae</taxon>
        <taxon>Tetrapyrgos</taxon>
    </lineage>
</organism>